<dbReference type="KEGG" id="bmei:Spa11_44320"/>
<evidence type="ECO:0000313" key="1">
    <source>
        <dbReference type="EMBL" id="QDV76207.1"/>
    </source>
</evidence>
<dbReference type="EMBL" id="CP036349">
    <property type="protein sequence ID" value="QDV76207.1"/>
    <property type="molecule type" value="Genomic_DNA"/>
</dbReference>
<accession>A0A518KEK5</accession>
<sequence>MRLALDIYKTTTTFPETERYGLTSQLRRAAVSVPSNIAEGHARDSAGDLARFCNISLGSLAEVETQLLLARELGYAERADAEKLLDQADQVGRMLRGLIRSTKRPPTNP</sequence>
<dbReference type="Proteomes" id="UP000316426">
    <property type="component" value="Chromosome"/>
</dbReference>
<dbReference type="InterPro" id="IPR036583">
    <property type="entry name" value="23S_rRNA_IVS_sf"/>
</dbReference>
<gene>
    <name evidence="1" type="ORF">Spa11_44320</name>
</gene>
<dbReference type="Pfam" id="PF05635">
    <property type="entry name" value="23S_rRNA_IVP"/>
    <property type="match status" value="1"/>
</dbReference>
<dbReference type="CDD" id="cd16377">
    <property type="entry name" value="23S_rRNA_IVP_like"/>
    <property type="match status" value="1"/>
</dbReference>
<dbReference type="PANTHER" id="PTHR38471">
    <property type="entry name" value="FOUR HELIX BUNDLE PROTEIN"/>
    <property type="match status" value="1"/>
</dbReference>
<dbReference type="AlphaFoldDB" id="A0A518KEK5"/>
<organism evidence="1 2">
    <name type="scientific">Botrimarina mediterranea</name>
    <dbReference type="NCBI Taxonomy" id="2528022"/>
    <lineage>
        <taxon>Bacteria</taxon>
        <taxon>Pseudomonadati</taxon>
        <taxon>Planctomycetota</taxon>
        <taxon>Planctomycetia</taxon>
        <taxon>Pirellulales</taxon>
        <taxon>Lacipirellulaceae</taxon>
        <taxon>Botrimarina</taxon>
    </lineage>
</organism>
<dbReference type="InterPro" id="IPR012657">
    <property type="entry name" value="23S_rRNA-intervening_sequence"/>
</dbReference>
<dbReference type="NCBIfam" id="TIGR02436">
    <property type="entry name" value="four helix bundle protein"/>
    <property type="match status" value="1"/>
</dbReference>
<dbReference type="Gene3D" id="1.20.1440.60">
    <property type="entry name" value="23S rRNA-intervening sequence"/>
    <property type="match status" value="1"/>
</dbReference>
<evidence type="ECO:0000313" key="2">
    <source>
        <dbReference type="Proteomes" id="UP000316426"/>
    </source>
</evidence>
<dbReference type="PANTHER" id="PTHR38471:SF2">
    <property type="entry name" value="FOUR HELIX BUNDLE PROTEIN"/>
    <property type="match status" value="1"/>
</dbReference>
<name>A0A518KEK5_9BACT</name>
<evidence type="ECO:0008006" key="3">
    <source>
        <dbReference type="Google" id="ProtNLM"/>
    </source>
</evidence>
<dbReference type="SUPFAM" id="SSF158446">
    <property type="entry name" value="IVS-encoded protein-like"/>
    <property type="match status" value="1"/>
</dbReference>
<protein>
    <recommendedName>
        <fullName evidence="3">Four helix bundle protein</fullName>
    </recommendedName>
</protein>
<proteinExistence type="predicted"/>
<reference evidence="1 2" key="1">
    <citation type="submission" date="2019-02" db="EMBL/GenBank/DDBJ databases">
        <title>Deep-cultivation of Planctomycetes and their phenomic and genomic characterization uncovers novel biology.</title>
        <authorList>
            <person name="Wiegand S."/>
            <person name="Jogler M."/>
            <person name="Boedeker C."/>
            <person name="Pinto D."/>
            <person name="Vollmers J."/>
            <person name="Rivas-Marin E."/>
            <person name="Kohn T."/>
            <person name="Peeters S.H."/>
            <person name="Heuer A."/>
            <person name="Rast P."/>
            <person name="Oberbeckmann S."/>
            <person name="Bunk B."/>
            <person name="Jeske O."/>
            <person name="Meyerdierks A."/>
            <person name="Storesund J.E."/>
            <person name="Kallscheuer N."/>
            <person name="Luecker S."/>
            <person name="Lage O.M."/>
            <person name="Pohl T."/>
            <person name="Merkel B.J."/>
            <person name="Hornburger P."/>
            <person name="Mueller R.-W."/>
            <person name="Bruemmer F."/>
            <person name="Labrenz M."/>
            <person name="Spormann A.M."/>
            <person name="Op den Camp H."/>
            <person name="Overmann J."/>
            <person name="Amann R."/>
            <person name="Jetten M.S.M."/>
            <person name="Mascher T."/>
            <person name="Medema M.H."/>
            <person name="Devos D.P."/>
            <person name="Kaster A.-K."/>
            <person name="Ovreas L."/>
            <person name="Rohde M."/>
            <person name="Galperin M.Y."/>
            <person name="Jogler C."/>
        </authorList>
    </citation>
    <scope>NUCLEOTIDE SEQUENCE [LARGE SCALE GENOMIC DNA]</scope>
    <source>
        <strain evidence="1 2">Spa11</strain>
    </source>
</reference>
<keyword evidence="2" id="KW-1185">Reference proteome</keyword>